<dbReference type="RefSeq" id="WP_192278294.1">
    <property type="nucleotide sequence ID" value="NZ_JACZDF010000002.1"/>
</dbReference>
<feature type="compositionally biased region" description="Basic and acidic residues" evidence="1">
    <location>
        <begin position="67"/>
        <end position="78"/>
    </location>
</feature>
<feature type="chain" id="PRO_5046108653" description="Lipoprotein" evidence="2">
    <location>
        <begin position="39"/>
        <end position="111"/>
    </location>
</feature>
<feature type="compositionally biased region" description="Gly residues" evidence="1">
    <location>
        <begin position="95"/>
        <end position="105"/>
    </location>
</feature>
<evidence type="ECO:0008006" key="5">
    <source>
        <dbReference type="Google" id="ProtNLM"/>
    </source>
</evidence>
<accession>A0ABR9DR08</accession>
<dbReference type="EMBL" id="JACZDF010000002">
    <property type="protein sequence ID" value="MBD9698742.1"/>
    <property type="molecule type" value="Genomic_DNA"/>
</dbReference>
<name>A0ABR9DR08_9MICO</name>
<reference evidence="3 4" key="1">
    <citation type="submission" date="2020-09" db="EMBL/GenBank/DDBJ databases">
        <title>Flavimobilis rhizosphaerae sp. nov., isolated from rhizosphere soil of Spartina alterniflora.</title>
        <authorList>
            <person name="Hanqin C."/>
        </authorList>
    </citation>
    <scope>NUCLEOTIDE SEQUENCE [LARGE SCALE GENOMIC DNA]</scope>
    <source>
        <strain evidence="3 4">GY 10621</strain>
    </source>
</reference>
<feature type="region of interest" description="Disordered" evidence="1">
    <location>
        <begin position="41"/>
        <end position="111"/>
    </location>
</feature>
<keyword evidence="4" id="KW-1185">Reference proteome</keyword>
<protein>
    <recommendedName>
        <fullName evidence="5">Lipoprotein</fullName>
    </recommendedName>
</protein>
<evidence type="ECO:0000313" key="3">
    <source>
        <dbReference type="EMBL" id="MBD9698742.1"/>
    </source>
</evidence>
<gene>
    <name evidence="3" type="ORF">IGS67_04420</name>
</gene>
<feature type="signal peptide" evidence="2">
    <location>
        <begin position="1"/>
        <end position="38"/>
    </location>
</feature>
<proteinExistence type="predicted"/>
<comment type="caution">
    <text evidence="3">The sequence shown here is derived from an EMBL/GenBank/DDBJ whole genome shotgun (WGS) entry which is preliminary data.</text>
</comment>
<organism evidence="3 4">
    <name type="scientific">Flavimobilis rhizosphaerae</name>
    <dbReference type="NCBI Taxonomy" id="2775421"/>
    <lineage>
        <taxon>Bacteria</taxon>
        <taxon>Bacillati</taxon>
        <taxon>Actinomycetota</taxon>
        <taxon>Actinomycetes</taxon>
        <taxon>Micrococcales</taxon>
        <taxon>Jonesiaceae</taxon>
        <taxon>Flavimobilis</taxon>
    </lineage>
</organism>
<dbReference type="Proteomes" id="UP000642107">
    <property type="component" value="Unassembled WGS sequence"/>
</dbReference>
<evidence type="ECO:0000256" key="1">
    <source>
        <dbReference type="SAM" id="MobiDB-lite"/>
    </source>
</evidence>
<keyword evidence="2" id="KW-0732">Signal</keyword>
<evidence type="ECO:0000256" key="2">
    <source>
        <dbReference type="SAM" id="SignalP"/>
    </source>
</evidence>
<sequence length="111" mass="11026">MQIDPPEKTAISLSSLARRRTAALVVALSACAGALTLAACGDERPAPPPSNIAPSAVAPGSDAPSKASRDGGDGRGEAADESAEPTEEPADPFEDGGGLVRGLGPRGHDAR</sequence>
<feature type="compositionally biased region" description="Acidic residues" evidence="1">
    <location>
        <begin position="79"/>
        <end position="94"/>
    </location>
</feature>
<evidence type="ECO:0000313" key="4">
    <source>
        <dbReference type="Proteomes" id="UP000642107"/>
    </source>
</evidence>